<dbReference type="PANTHER" id="PTHR34580:SF1">
    <property type="entry name" value="PROTEIN PAFC"/>
    <property type="match status" value="1"/>
</dbReference>
<evidence type="ECO:0000256" key="2">
    <source>
        <dbReference type="ARBA" id="ARBA00023163"/>
    </source>
</evidence>
<dbReference type="PANTHER" id="PTHR34580">
    <property type="match status" value="1"/>
</dbReference>
<dbReference type="InterPro" id="IPR001034">
    <property type="entry name" value="DeoR_HTH"/>
</dbReference>
<keyword evidence="5" id="KW-1185">Reference proteome</keyword>
<comment type="caution">
    <text evidence="4">The sequence shown here is derived from an EMBL/GenBank/DDBJ whole genome shotgun (WGS) entry which is preliminary data.</text>
</comment>
<gene>
    <name evidence="4" type="ORF">NE686_05895</name>
</gene>
<dbReference type="PROSITE" id="PS51000">
    <property type="entry name" value="HTH_DEOR_2"/>
    <property type="match status" value="1"/>
</dbReference>
<protein>
    <submittedName>
        <fullName evidence="4">YafY family transcriptional regulator</fullName>
    </submittedName>
</protein>
<dbReference type="InterPro" id="IPR051534">
    <property type="entry name" value="CBASS_pafABC_assoc_protein"/>
</dbReference>
<dbReference type="RefSeq" id="WP_216557881.1">
    <property type="nucleotide sequence ID" value="NZ_JAHLOH010000027.1"/>
</dbReference>
<reference evidence="4 5" key="1">
    <citation type="submission" date="2022-06" db="EMBL/GenBank/DDBJ databases">
        <title>Isolation of gut microbiota from human fecal samples.</title>
        <authorList>
            <person name="Pamer E.G."/>
            <person name="Barat B."/>
            <person name="Waligurski E."/>
            <person name="Medina S."/>
            <person name="Paddock L."/>
            <person name="Mostad J."/>
        </authorList>
    </citation>
    <scope>NUCLEOTIDE SEQUENCE [LARGE SCALE GENOMIC DNA]</scope>
    <source>
        <strain evidence="4 5">DFI.7.95</strain>
    </source>
</reference>
<dbReference type="Proteomes" id="UP001524478">
    <property type="component" value="Unassembled WGS sequence"/>
</dbReference>
<evidence type="ECO:0000313" key="5">
    <source>
        <dbReference type="Proteomes" id="UP001524478"/>
    </source>
</evidence>
<organism evidence="4 5">
    <name type="scientific">Tissierella carlieri</name>
    <dbReference type="NCBI Taxonomy" id="689904"/>
    <lineage>
        <taxon>Bacteria</taxon>
        <taxon>Bacillati</taxon>
        <taxon>Bacillota</taxon>
        <taxon>Tissierellia</taxon>
        <taxon>Tissierellales</taxon>
        <taxon>Tissierellaceae</taxon>
        <taxon>Tissierella</taxon>
    </lineage>
</organism>
<evidence type="ECO:0000256" key="1">
    <source>
        <dbReference type="ARBA" id="ARBA00023015"/>
    </source>
</evidence>
<dbReference type="PROSITE" id="PS52050">
    <property type="entry name" value="WYL"/>
    <property type="match status" value="1"/>
</dbReference>
<keyword evidence="2" id="KW-0804">Transcription</keyword>
<evidence type="ECO:0000259" key="3">
    <source>
        <dbReference type="PROSITE" id="PS51000"/>
    </source>
</evidence>
<dbReference type="InterPro" id="IPR026881">
    <property type="entry name" value="WYL_dom"/>
</dbReference>
<dbReference type="InterPro" id="IPR013196">
    <property type="entry name" value="HTH_11"/>
</dbReference>
<evidence type="ECO:0000313" key="4">
    <source>
        <dbReference type="EMBL" id="MCQ4922606.1"/>
    </source>
</evidence>
<dbReference type="PIRSF" id="PIRSF016838">
    <property type="entry name" value="PafC"/>
    <property type="match status" value="1"/>
</dbReference>
<feature type="domain" description="HTH deoR-type" evidence="3">
    <location>
        <begin position="2"/>
        <end position="57"/>
    </location>
</feature>
<name>A0ABT1S812_9FIRM</name>
<accession>A0ABT1S812</accession>
<keyword evidence="1" id="KW-0805">Transcription regulation</keyword>
<dbReference type="Pfam" id="PF25583">
    <property type="entry name" value="WCX"/>
    <property type="match status" value="1"/>
</dbReference>
<dbReference type="EMBL" id="JANGAC010000003">
    <property type="protein sequence ID" value="MCQ4922606.1"/>
    <property type="molecule type" value="Genomic_DNA"/>
</dbReference>
<sequence>MKIDRLLGILTILLQNERVTAPYLAEKFEVTRRTIGRDIDTLCQSGIPIITYQGSGGGISIAEGFKLDKSVLTVDELSGIIAGLKGIGSVSEKSHIEKTLDKLSANKDIVVSLREPIVIDLASHYKGSLTEKIELIKRAIHEQRLIEFDYYYEKGITHRRIEPYFIIFQWAAWYIFGFCQERKDWRLFKMMRLWDLRLCTETYIPREIPPEKRDFNECLPDDKKLVVLFDPSVRYQLIETYGLNCCTETEEGLLRLEIGYTNRDFTISWILGFGDKAKVLEPADMAEHIKRIAVNILEHYK</sequence>
<dbReference type="Pfam" id="PF08279">
    <property type="entry name" value="HTH_11"/>
    <property type="match status" value="1"/>
</dbReference>
<proteinExistence type="predicted"/>
<dbReference type="Pfam" id="PF13280">
    <property type="entry name" value="WYL"/>
    <property type="match status" value="1"/>
</dbReference>
<dbReference type="InterPro" id="IPR057727">
    <property type="entry name" value="WCX_dom"/>
</dbReference>
<dbReference type="InterPro" id="IPR028349">
    <property type="entry name" value="PafC-like"/>
</dbReference>